<evidence type="ECO:0000313" key="4">
    <source>
        <dbReference type="EMBL" id="KAF7635499.1"/>
    </source>
</evidence>
<evidence type="ECO:0000313" key="5">
    <source>
        <dbReference type="Proteomes" id="UP000605970"/>
    </source>
</evidence>
<reference evidence="4" key="1">
    <citation type="journal article" date="2020" name="Ecol. Evol.">
        <title>Genome structure and content of the rice root-knot nematode (Meloidogyne graminicola).</title>
        <authorList>
            <person name="Phan N.T."/>
            <person name="Danchin E.G.J."/>
            <person name="Klopp C."/>
            <person name="Perfus-Barbeoch L."/>
            <person name="Kozlowski D.K."/>
            <person name="Koutsovoulos G.D."/>
            <person name="Lopez-Roques C."/>
            <person name="Bouchez O."/>
            <person name="Zahm M."/>
            <person name="Besnard G."/>
            <person name="Bellafiore S."/>
        </authorList>
    </citation>
    <scope>NUCLEOTIDE SEQUENCE</scope>
    <source>
        <strain evidence="4">VN-18</strain>
    </source>
</reference>
<proteinExistence type="inferred from homology"/>
<evidence type="ECO:0000256" key="1">
    <source>
        <dbReference type="ARBA" id="ARBA00005701"/>
    </source>
</evidence>
<dbReference type="AlphaFoldDB" id="A0A8S9ZQ19"/>
<dbReference type="Proteomes" id="UP000605970">
    <property type="component" value="Unassembled WGS sequence"/>
</dbReference>
<organism evidence="4 5">
    <name type="scientific">Meloidogyne graminicola</name>
    <dbReference type="NCBI Taxonomy" id="189291"/>
    <lineage>
        <taxon>Eukaryota</taxon>
        <taxon>Metazoa</taxon>
        <taxon>Ecdysozoa</taxon>
        <taxon>Nematoda</taxon>
        <taxon>Chromadorea</taxon>
        <taxon>Rhabditida</taxon>
        <taxon>Tylenchina</taxon>
        <taxon>Tylenchomorpha</taxon>
        <taxon>Tylenchoidea</taxon>
        <taxon>Meloidogynidae</taxon>
        <taxon>Meloidogyninae</taxon>
        <taxon>Meloidogyne</taxon>
    </lineage>
</organism>
<gene>
    <name evidence="4" type="ORF">Mgra_00005038</name>
</gene>
<accession>A0A8S9ZQ19</accession>
<keyword evidence="5" id="KW-1185">Reference proteome</keyword>
<feature type="compositionally biased region" description="Basic and acidic residues" evidence="3">
    <location>
        <begin position="32"/>
        <end position="56"/>
    </location>
</feature>
<dbReference type="InterPro" id="IPR012875">
    <property type="entry name" value="SDHF4"/>
</dbReference>
<dbReference type="PANTHER" id="PTHR28524">
    <property type="entry name" value="SUCCINATE DEHYDROGENASE ASSEMBLY FACTOR 4, MITOCHONDRIAL"/>
    <property type="match status" value="1"/>
</dbReference>
<sequence>MSLQQKMFNNISSKICVARMDILRIRQFSQSDNKETDKETPNSKKSKNDEKPKELNGPKGPEPTRYGDWERKGRKSILAQIGTI</sequence>
<dbReference type="OrthoDB" id="250802at2759"/>
<protein>
    <recommendedName>
        <fullName evidence="2">Succinate dehydrogenase assembly factor 4, mitochondrial</fullName>
    </recommendedName>
</protein>
<evidence type="ECO:0000256" key="3">
    <source>
        <dbReference type="SAM" id="MobiDB-lite"/>
    </source>
</evidence>
<dbReference type="Pfam" id="PF07896">
    <property type="entry name" value="DUF1674"/>
    <property type="match status" value="1"/>
</dbReference>
<name>A0A8S9ZQ19_9BILA</name>
<dbReference type="PANTHER" id="PTHR28524:SF3">
    <property type="entry name" value="SUCCINATE DEHYDROGENASE ASSEMBLY FACTOR 4, MITOCHONDRIAL"/>
    <property type="match status" value="1"/>
</dbReference>
<comment type="similarity">
    <text evidence="1">Belongs to the SDHAF4 family.</text>
</comment>
<evidence type="ECO:0000256" key="2">
    <source>
        <dbReference type="ARBA" id="ARBA00022170"/>
    </source>
</evidence>
<feature type="region of interest" description="Disordered" evidence="3">
    <location>
        <begin position="27"/>
        <end position="73"/>
    </location>
</feature>
<comment type="caution">
    <text evidence="4">The sequence shown here is derived from an EMBL/GenBank/DDBJ whole genome shotgun (WGS) entry which is preliminary data.</text>
</comment>
<dbReference type="EMBL" id="JABEBT010000041">
    <property type="protein sequence ID" value="KAF7635499.1"/>
    <property type="molecule type" value="Genomic_DNA"/>
</dbReference>